<dbReference type="VEuPathDB" id="VectorBase:RPRC000199"/>
<dbReference type="InterPro" id="IPR001508">
    <property type="entry name" value="Iono_Glu_rcpt_met"/>
</dbReference>
<feature type="domain" description="Ionotropic glutamate receptor L-glutamate and glycine-binding" evidence="21">
    <location>
        <begin position="387"/>
        <end position="452"/>
    </location>
</feature>
<evidence type="ECO:0000256" key="6">
    <source>
        <dbReference type="ARBA" id="ARBA00023018"/>
    </source>
</evidence>
<dbReference type="Gene3D" id="3.40.50.2300">
    <property type="match status" value="2"/>
</dbReference>
<dbReference type="CDD" id="cd06382">
    <property type="entry name" value="PBP1_iGluR_Kainate"/>
    <property type="match status" value="1"/>
</dbReference>
<evidence type="ECO:0000256" key="1">
    <source>
        <dbReference type="ARBA" id="ARBA00008685"/>
    </source>
</evidence>
<proteinExistence type="inferred from homology"/>
<organism evidence="22 23">
    <name type="scientific">Rhodnius prolixus</name>
    <name type="common">Triatomid bug</name>
    <dbReference type="NCBI Taxonomy" id="13249"/>
    <lineage>
        <taxon>Eukaryota</taxon>
        <taxon>Metazoa</taxon>
        <taxon>Ecdysozoa</taxon>
        <taxon>Arthropoda</taxon>
        <taxon>Hexapoda</taxon>
        <taxon>Insecta</taxon>
        <taxon>Pterygota</taxon>
        <taxon>Neoptera</taxon>
        <taxon>Paraneoptera</taxon>
        <taxon>Hemiptera</taxon>
        <taxon>Heteroptera</taxon>
        <taxon>Panheteroptera</taxon>
        <taxon>Cimicomorpha</taxon>
        <taxon>Reduviidae</taxon>
        <taxon>Triatominae</taxon>
        <taxon>Rhodnius</taxon>
    </lineage>
</organism>
<name>T1H862_RHOPR</name>
<evidence type="ECO:0000256" key="16">
    <source>
        <dbReference type="PIRSR" id="PIRSR601508-2"/>
    </source>
</evidence>
<keyword evidence="3" id="KW-1003">Cell membrane</keyword>
<feature type="transmembrane region" description="Helical" evidence="19">
    <location>
        <begin position="508"/>
        <end position="526"/>
    </location>
</feature>
<evidence type="ECO:0000256" key="12">
    <source>
        <dbReference type="ARBA" id="ARBA00023286"/>
    </source>
</evidence>
<feature type="site" description="Interaction with the cone snail toxin Con-ikot-ikot" evidence="16">
    <location>
        <position position="640"/>
    </location>
</feature>
<dbReference type="SUPFAM" id="SSF81324">
    <property type="entry name" value="Voltage-gated potassium channels"/>
    <property type="match status" value="1"/>
</dbReference>
<dbReference type="SMART" id="SM00079">
    <property type="entry name" value="PBPe"/>
    <property type="match status" value="1"/>
</dbReference>
<reference evidence="22" key="1">
    <citation type="submission" date="2015-05" db="UniProtKB">
        <authorList>
            <consortium name="EnsemblMetazoa"/>
        </authorList>
    </citation>
    <scope>IDENTIFICATION</scope>
</reference>
<dbReference type="SUPFAM" id="SSF53822">
    <property type="entry name" value="Periplasmic binding protein-like I"/>
    <property type="match status" value="1"/>
</dbReference>
<dbReference type="Pfam" id="PF00060">
    <property type="entry name" value="Lig_chan"/>
    <property type="match status" value="1"/>
</dbReference>
<comment type="subcellular location">
    <subcellularLocation>
        <location evidence="14">Postsynaptic cell membrane</location>
        <topology evidence="14">Multi-pass membrane protein</topology>
    </subcellularLocation>
</comment>
<keyword evidence="4 19" id="KW-0812">Transmembrane</keyword>
<dbReference type="STRING" id="13249.T1H862"/>
<feature type="binding site" evidence="15">
    <location>
        <position position="683"/>
    </location>
    <ligand>
        <name>L-glutamate</name>
        <dbReference type="ChEBI" id="CHEBI:29985"/>
    </ligand>
</feature>
<evidence type="ECO:0000256" key="10">
    <source>
        <dbReference type="ARBA" id="ARBA00023180"/>
    </source>
</evidence>
<evidence type="ECO:0000256" key="2">
    <source>
        <dbReference type="ARBA" id="ARBA00022448"/>
    </source>
</evidence>
<dbReference type="HOGENOM" id="CLU_007257_1_1_1"/>
<dbReference type="FunFam" id="1.10.287.70:FF:000010">
    <property type="entry name" value="Putative glutamate receptor ionotropic kainate 1"/>
    <property type="match status" value="1"/>
</dbReference>
<evidence type="ECO:0000256" key="14">
    <source>
        <dbReference type="ARBA" id="ARBA00034104"/>
    </source>
</evidence>
<dbReference type="GO" id="GO:0045211">
    <property type="term" value="C:postsynaptic membrane"/>
    <property type="evidence" value="ECO:0007669"/>
    <property type="project" value="UniProtKB-SubCell"/>
</dbReference>
<protein>
    <submittedName>
        <fullName evidence="22">Uncharacterized protein</fullName>
    </submittedName>
</protein>
<keyword evidence="12" id="KW-1071">Ligand-gated ion channel</keyword>
<dbReference type="FunFam" id="3.40.190.10:FF:000178">
    <property type="entry name" value="Glutamate receptor subunit"/>
    <property type="match status" value="1"/>
</dbReference>
<keyword evidence="7" id="KW-0406">Ion transport</keyword>
<dbReference type="InterPro" id="IPR001320">
    <property type="entry name" value="Iontro_rcpt_C"/>
</dbReference>
<evidence type="ECO:0000256" key="5">
    <source>
        <dbReference type="ARBA" id="ARBA00022989"/>
    </source>
</evidence>
<dbReference type="EnsemblMetazoa" id="RPRC000199-RA">
    <property type="protein sequence ID" value="RPRC000199-PA"/>
    <property type="gene ID" value="RPRC000199"/>
</dbReference>
<dbReference type="PANTHER" id="PTHR18966">
    <property type="entry name" value="IONOTROPIC GLUTAMATE RECEPTOR"/>
    <property type="match status" value="1"/>
</dbReference>
<evidence type="ECO:0000313" key="23">
    <source>
        <dbReference type="Proteomes" id="UP000015103"/>
    </source>
</evidence>
<feature type="site" description="Interaction with the cone snail toxin Con-ikot-ikot" evidence="16">
    <location>
        <position position="729"/>
    </location>
</feature>
<keyword evidence="13" id="KW-0407">Ion channel</keyword>
<evidence type="ECO:0000256" key="17">
    <source>
        <dbReference type="PIRSR" id="PIRSR601508-3"/>
    </source>
</evidence>
<evidence type="ECO:0000256" key="13">
    <source>
        <dbReference type="ARBA" id="ARBA00023303"/>
    </source>
</evidence>
<keyword evidence="11" id="KW-0628">Postsynaptic cell membrane</keyword>
<evidence type="ECO:0000256" key="8">
    <source>
        <dbReference type="ARBA" id="ARBA00023136"/>
    </source>
</evidence>
<dbReference type="Gene3D" id="3.40.190.10">
    <property type="entry name" value="Periplasmic binding protein-like II"/>
    <property type="match status" value="1"/>
</dbReference>
<feature type="binding site" evidence="15">
    <location>
        <position position="463"/>
    </location>
    <ligand>
        <name>L-glutamate</name>
        <dbReference type="ChEBI" id="CHEBI:29985"/>
    </ligand>
</feature>
<feature type="disulfide bond" evidence="17">
    <location>
        <begin position="695"/>
        <end position="753"/>
    </location>
</feature>
<feature type="transmembrane region" description="Helical" evidence="19">
    <location>
        <begin position="583"/>
        <end position="606"/>
    </location>
</feature>
<evidence type="ECO:0000256" key="11">
    <source>
        <dbReference type="ARBA" id="ARBA00023257"/>
    </source>
</evidence>
<dbReference type="EMBL" id="ACPB03008552">
    <property type="status" value="NOT_ANNOTATED_CDS"/>
    <property type="molecule type" value="Genomic_DNA"/>
</dbReference>
<sequence length="847" mass="95211">MDTEGKIAFESAVDMVNHDFGILPDSVVVADPQIVPEYDSFQLLLLVCALMGEGIAGIFGPQSEETSYHVQSLCDTMEIPHISTRWDPKQRRSSCSINLYPHPSILTRAVADIVSAWKWKEFTIIYDDYNALKKVSSLLKLADNKGCLVTVEQLPNDENYRSVLKKIKHSEEKNIVLECSLDKLYNVLLQAQQVGLMGAEYSFIITSLDFHSIDVEPFKWSGTNITGIRLVDPDSMYFKDVMKRWKLIKEQPKIEDNEEDDLLEALLIHDAVFLFSEALHRLDLLTIKQVDCETHSGWDSGYSIVNFMKMSQINGISGLVKFDHQGFRTDISLDVIELTEKGISKRGTWNSTEGLNISLPSARESQLDAGDDLRNTTFIVLIALTHPYGMLREASKKLVGNDRFEGFGIDLIHELSLMSGFNYTFHVQEGGSSGNPDKVTGKWDGMIGEVLAGRADLAIADITITRERERDADFTMPFMNLGISILHRKPTKAPPSLFSFLSPFSYEVWGYMIAAYLGVSLLLFVMGRISPYEWTNPYPCIEEPEALENQFTLLNSLWFTIGSLMQQGSEIAPISVSTRMVAAIWWFFTLIMVSSYTANLAAFLTIENIVVPFHNVEELANQEKIKYGAKANGSTAGFFRDSKDPTYQKMWQFMVDNPDVMMGSNDAGVARVENEVNYAFLMESTSIEYEVERKCDLAQIGGLLDNKNYGIVMRQNSSYRTVLSKNVVKLQEKGKVTQLKNKWWKEKRGGGACSEKSEGGAASELDLSNVGGVFLVLSGGCIFAIFLSMGEVLCDIYSREDKISFKDELMNEIKFIIKCHGTTKPARKPRQSSYNDFSRIDRSSTVD</sequence>
<keyword evidence="17" id="KW-1015">Disulfide bond</keyword>
<feature type="domain" description="Ionotropic glutamate receptor C-terminal" evidence="20">
    <location>
        <begin position="377"/>
        <end position="746"/>
    </location>
</feature>
<evidence type="ECO:0000256" key="9">
    <source>
        <dbReference type="ARBA" id="ARBA00023170"/>
    </source>
</evidence>
<keyword evidence="10" id="KW-0325">Glycoprotein</keyword>
<dbReference type="Pfam" id="PF10613">
    <property type="entry name" value="Lig_chan-Glu_bd"/>
    <property type="match status" value="1"/>
</dbReference>
<dbReference type="GO" id="GO:0015276">
    <property type="term" value="F:ligand-gated monoatomic ion channel activity"/>
    <property type="evidence" value="ECO:0007669"/>
    <property type="project" value="InterPro"/>
</dbReference>
<accession>T1H862</accession>
<evidence type="ECO:0000256" key="19">
    <source>
        <dbReference type="SAM" id="Phobius"/>
    </source>
</evidence>
<feature type="binding site" evidence="15">
    <location>
        <position position="468"/>
    </location>
    <ligand>
        <name>L-glutamate</name>
        <dbReference type="ChEBI" id="CHEBI:29985"/>
    </ligand>
</feature>
<dbReference type="InterPro" id="IPR015683">
    <property type="entry name" value="Ionotropic_Glu_rcpt"/>
</dbReference>
<dbReference type="Pfam" id="PF01094">
    <property type="entry name" value="ANF_receptor"/>
    <property type="match status" value="1"/>
</dbReference>
<dbReference type="InterPro" id="IPR001828">
    <property type="entry name" value="ANF_lig-bd_rcpt"/>
</dbReference>
<keyword evidence="2" id="KW-0813">Transport</keyword>
<evidence type="ECO:0000259" key="21">
    <source>
        <dbReference type="SMART" id="SM00918"/>
    </source>
</evidence>
<dbReference type="OMA" id="NSENAWI"/>
<dbReference type="InParanoid" id="T1H862"/>
<dbReference type="eggNOG" id="KOG1052">
    <property type="taxonomic scope" value="Eukaryota"/>
</dbReference>
<feature type="transmembrane region" description="Helical" evidence="19">
    <location>
        <begin position="773"/>
        <end position="794"/>
    </location>
</feature>
<dbReference type="FunFam" id="3.40.190.10:FF:000061">
    <property type="entry name" value="Glutamate receptor, ionotropic kainate"/>
    <property type="match status" value="1"/>
</dbReference>
<dbReference type="SUPFAM" id="SSF53850">
    <property type="entry name" value="Periplasmic binding protein-like II"/>
    <property type="match status" value="1"/>
</dbReference>
<evidence type="ECO:0000256" key="4">
    <source>
        <dbReference type="ARBA" id="ARBA00022692"/>
    </source>
</evidence>
<dbReference type="InterPro" id="IPR019594">
    <property type="entry name" value="Glu/Gly-bd"/>
</dbReference>
<dbReference type="GO" id="GO:0038023">
    <property type="term" value="F:signaling receptor activity"/>
    <property type="evidence" value="ECO:0007669"/>
    <property type="project" value="InterPro"/>
</dbReference>
<keyword evidence="8 19" id="KW-0472">Membrane</keyword>
<feature type="region of interest" description="Disordered" evidence="18">
    <location>
        <begin position="823"/>
        <end position="847"/>
    </location>
</feature>
<evidence type="ECO:0000256" key="18">
    <source>
        <dbReference type="SAM" id="MobiDB-lite"/>
    </source>
</evidence>
<evidence type="ECO:0000313" key="22">
    <source>
        <dbReference type="EnsemblMetazoa" id="RPRC000199-PA"/>
    </source>
</evidence>
<evidence type="ECO:0000256" key="3">
    <source>
        <dbReference type="ARBA" id="ARBA00022475"/>
    </source>
</evidence>
<comment type="similarity">
    <text evidence="1">Belongs to the glutamate-gated ion channel (TC 1.A.10.1) family.</text>
</comment>
<dbReference type="InterPro" id="IPR028082">
    <property type="entry name" value="Peripla_BP_I"/>
</dbReference>
<feature type="binding site" evidence="15">
    <location>
        <position position="635"/>
    </location>
    <ligand>
        <name>L-glutamate</name>
        <dbReference type="ChEBI" id="CHEBI:29985"/>
    </ligand>
</feature>
<feature type="compositionally biased region" description="Basic and acidic residues" evidence="18">
    <location>
        <begin position="838"/>
        <end position="847"/>
    </location>
</feature>
<dbReference type="SMART" id="SM00918">
    <property type="entry name" value="Lig_chan-Glu_bd"/>
    <property type="match status" value="1"/>
</dbReference>
<keyword evidence="9" id="KW-0675">Receptor</keyword>
<evidence type="ECO:0000256" key="15">
    <source>
        <dbReference type="PIRSR" id="PIRSR601508-1"/>
    </source>
</evidence>
<dbReference type="AlphaFoldDB" id="T1H862"/>
<dbReference type="Gene3D" id="1.10.287.70">
    <property type="match status" value="1"/>
</dbReference>
<feature type="binding site" evidence="15">
    <location>
        <position position="634"/>
    </location>
    <ligand>
        <name>L-glutamate</name>
        <dbReference type="ChEBI" id="CHEBI:29985"/>
    </ligand>
</feature>
<dbReference type="Proteomes" id="UP000015103">
    <property type="component" value="Unassembled WGS sequence"/>
</dbReference>
<dbReference type="PRINTS" id="PR00177">
    <property type="entry name" value="NMDARECEPTOR"/>
</dbReference>
<keyword evidence="6" id="KW-0770">Synapse</keyword>
<keyword evidence="5 19" id="KW-1133">Transmembrane helix</keyword>
<keyword evidence="23" id="KW-1185">Reference proteome</keyword>
<evidence type="ECO:0000259" key="20">
    <source>
        <dbReference type="SMART" id="SM00079"/>
    </source>
</evidence>
<evidence type="ECO:0000256" key="7">
    <source>
        <dbReference type="ARBA" id="ARBA00023065"/>
    </source>
</evidence>